<dbReference type="SFLD" id="SFLDF00562">
    <property type="entry name" value="HemN-like__clustered_with_heat"/>
    <property type="match status" value="1"/>
</dbReference>
<evidence type="ECO:0000313" key="5">
    <source>
        <dbReference type="Proteomes" id="UP001250932"/>
    </source>
</evidence>
<dbReference type="Proteomes" id="UP001250932">
    <property type="component" value="Unassembled WGS sequence"/>
</dbReference>
<dbReference type="InterPro" id="IPR023404">
    <property type="entry name" value="rSAM_horseshoe"/>
</dbReference>
<gene>
    <name evidence="4" type="primary">hemW</name>
    <name evidence="4" type="ORF">PPG34_01715</name>
</gene>
<comment type="function">
    <text evidence="2">Probably acts as a heme chaperone, transferring heme to an unknown acceptor. Binds one molecule of heme per monomer, possibly covalently. Binds 1 [4Fe-4S] cluster. The cluster is coordinated with 3 cysteines and an exchangeable S-adenosyl-L-methionine.</text>
</comment>
<organism evidence="4 5">
    <name type="scientific">Candidatus Nitronereus thalassa</name>
    <dbReference type="NCBI Taxonomy" id="3020898"/>
    <lineage>
        <taxon>Bacteria</taxon>
        <taxon>Pseudomonadati</taxon>
        <taxon>Nitrospirota</taxon>
        <taxon>Nitrospiria</taxon>
        <taxon>Nitrospirales</taxon>
        <taxon>Nitrospiraceae</taxon>
        <taxon>Candidatus Nitronereus</taxon>
    </lineage>
</organism>
<dbReference type="PROSITE" id="PS51918">
    <property type="entry name" value="RADICAL_SAM"/>
    <property type="match status" value="1"/>
</dbReference>
<keyword evidence="2" id="KW-0479">Metal-binding</keyword>
<evidence type="ECO:0000313" key="4">
    <source>
        <dbReference type="EMBL" id="MDT7041047.1"/>
    </source>
</evidence>
<keyword evidence="2" id="KW-0408">Iron</keyword>
<dbReference type="EMBL" id="JAQOUE010000001">
    <property type="protein sequence ID" value="MDT7041047.1"/>
    <property type="molecule type" value="Genomic_DNA"/>
</dbReference>
<accession>A0ABU3K3T7</accession>
<protein>
    <recommendedName>
        <fullName evidence="2">Heme chaperone HemW</fullName>
    </recommendedName>
</protein>
<feature type="domain" description="Radical SAM core" evidence="3">
    <location>
        <begin position="12"/>
        <end position="253"/>
    </location>
</feature>
<dbReference type="PANTHER" id="PTHR13932:SF5">
    <property type="entry name" value="RADICAL S-ADENOSYL METHIONINE DOMAIN-CONTAINING PROTEIN 1, MITOCHONDRIAL"/>
    <property type="match status" value="1"/>
</dbReference>
<dbReference type="InterPro" id="IPR010723">
    <property type="entry name" value="HemN_C"/>
</dbReference>
<keyword evidence="2" id="KW-0349">Heme</keyword>
<keyword evidence="2" id="KW-0143">Chaperone</keyword>
<dbReference type="Pfam" id="PF04055">
    <property type="entry name" value="Radical_SAM"/>
    <property type="match status" value="1"/>
</dbReference>
<sequence length="391" mass="43199">MNSTSLQEILSKQSNPSLGLYIHIPFCRVRCQFCAFYVQIQQEEKILAFLTGLEREITLYGKKVGLENVPVTSVYFGGGTPTVLSSRQLLHILDGIHSNFSVQSDAEISLEAHPGAMNREDLDSLRSGGFNRLSIGAQSFDDRELLQLGGRSMSLTTHAAVEAARQSGFENISLDLMYGFPGHTTPSWKRTLDVTITLAPTHLSCYAFTVDEGSQVYEKVEGGTLCAPDEEMQTRLAEFTREYLTVAGYQQYEISNFCRQGFPCHHNLRYWQGDSYLGLGPSAQSFVSGVRFGNLADLDLYGSTLAGGAVPVEQVEVLDPQEIQRELIVFGLRTIQGVPMEHIQNLSRGDVQWDRALNTLKSQGLLAEAEGCMHLTNKGIQFADNVAVTLL</sequence>
<proteinExistence type="inferred from homology"/>
<dbReference type="Pfam" id="PF06969">
    <property type="entry name" value="HemN_C"/>
    <property type="match status" value="1"/>
</dbReference>
<dbReference type="SMART" id="SM00729">
    <property type="entry name" value="Elp3"/>
    <property type="match status" value="1"/>
</dbReference>
<keyword evidence="2" id="KW-0963">Cytoplasm</keyword>
<dbReference type="SUPFAM" id="SSF102114">
    <property type="entry name" value="Radical SAM enzymes"/>
    <property type="match status" value="1"/>
</dbReference>
<evidence type="ECO:0000256" key="2">
    <source>
        <dbReference type="RuleBase" id="RU364116"/>
    </source>
</evidence>
<dbReference type="InterPro" id="IPR034505">
    <property type="entry name" value="Coproporphyrinogen-III_oxidase"/>
</dbReference>
<keyword evidence="2" id="KW-0004">4Fe-4S</keyword>
<dbReference type="InterPro" id="IPR004559">
    <property type="entry name" value="HemW-like"/>
</dbReference>
<dbReference type="InterPro" id="IPR007197">
    <property type="entry name" value="rSAM"/>
</dbReference>
<dbReference type="PANTHER" id="PTHR13932">
    <property type="entry name" value="COPROPORPHYRINIGEN III OXIDASE"/>
    <property type="match status" value="1"/>
</dbReference>
<dbReference type="Gene3D" id="3.80.30.20">
    <property type="entry name" value="tm_1862 like domain"/>
    <property type="match status" value="1"/>
</dbReference>
<keyword evidence="2" id="KW-0949">S-adenosyl-L-methionine</keyword>
<evidence type="ECO:0000259" key="3">
    <source>
        <dbReference type="PROSITE" id="PS51918"/>
    </source>
</evidence>
<keyword evidence="5" id="KW-1185">Reference proteome</keyword>
<name>A0ABU3K3T7_9BACT</name>
<dbReference type="SFLD" id="SFLDS00029">
    <property type="entry name" value="Radical_SAM"/>
    <property type="match status" value="2"/>
</dbReference>
<dbReference type="RefSeq" id="WP_313831406.1">
    <property type="nucleotide sequence ID" value="NZ_JAQOUE010000001.1"/>
</dbReference>
<reference evidence="4 5" key="1">
    <citation type="journal article" date="2023" name="ISME J.">
        <title>Cultivation and genomic characterization of novel and ubiquitous marine nitrite-oxidizing bacteria from the Nitrospirales.</title>
        <authorList>
            <person name="Mueller A.J."/>
            <person name="Daebeler A."/>
            <person name="Herbold C.W."/>
            <person name="Kirkegaard R.H."/>
            <person name="Daims H."/>
        </authorList>
    </citation>
    <scope>NUCLEOTIDE SEQUENCE [LARGE SCALE GENOMIC DNA]</scope>
    <source>
        <strain evidence="4 5">EB</strain>
    </source>
</reference>
<comment type="subcellular location">
    <subcellularLocation>
        <location evidence="2">Cytoplasm</location>
    </subcellularLocation>
</comment>
<evidence type="ECO:0000256" key="1">
    <source>
        <dbReference type="ARBA" id="ARBA00006100"/>
    </source>
</evidence>
<keyword evidence="2" id="KW-0411">Iron-sulfur</keyword>
<dbReference type="InterPro" id="IPR058240">
    <property type="entry name" value="rSAM_sf"/>
</dbReference>
<comment type="similarity">
    <text evidence="1">Belongs to the anaerobic coproporphyrinogen-III oxidase family. HemW subfamily.</text>
</comment>
<dbReference type="NCBIfam" id="TIGR00539">
    <property type="entry name" value="hemN_rel"/>
    <property type="match status" value="1"/>
</dbReference>
<dbReference type="InterPro" id="IPR006638">
    <property type="entry name" value="Elp3/MiaA/NifB-like_rSAM"/>
</dbReference>
<dbReference type="SFLD" id="SFLDF00288">
    <property type="entry name" value="HemN-like__clustered_with_nucl"/>
    <property type="match status" value="1"/>
</dbReference>
<comment type="caution">
    <text evidence="4">The sequence shown here is derived from an EMBL/GenBank/DDBJ whole genome shotgun (WGS) entry which is preliminary data.</text>
</comment>
<dbReference type="SFLD" id="SFLDG01065">
    <property type="entry name" value="anaerobic_coproporphyrinogen-I"/>
    <property type="match status" value="2"/>
</dbReference>